<dbReference type="Gene3D" id="3.60.21.10">
    <property type="match status" value="1"/>
</dbReference>
<feature type="domain" description="Haemolysin activator HlyB C-terminal" evidence="4">
    <location>
        <begin position="1094"/>
        <end position="1208"/>
    </location>
</feature>
<evidence type="ECO:0000259" key="3">
    <source>
        <dbReference type="Pfam" id="PF00149"/>
    </source>
</evidence>
<dbReference type="InterPro" id="IPR005565">
    <property type="entry name" value="Hemolysn_activator_HlyB_C"/>
</dbReference>
<accession>A0A199XSN5</accession>
<dbReference type="PANTHER" id="PTHR10161:SF14">
    <property type="entry name" value="TARTRATE-RESISTANT ACID PHOSPHATASE TYPE 5"/>
    <property type="match status" value="1"/>
</dbReference>
<dbReference type="GO" id="GO:0004114">
    <property type="term" value="F:3',5'-cyclic-nucleotide phosphodiesterase activity"/>
    <property type="evidence" value="ECO:0007669"/>
    <property type="project" value="UniProtKB-EC"/>
</dbReference>
<dbReference type="PANTHER" id="PTHR10161">
    <property type="entry name" value="TARTRATE-RESISTANT ACID PHOSPHATASE TYPE 5"/>
    <property type="match status" value="1"/>
</dbReference>
<dbReference type="Pfam" id="PF03865">
    <property type="entry name" value="ShlB"/>
    <property type="match status" value="1"/>
</dbReference>
<keyword evidence="2 5" id="KW-0378">Hydrolase</keyword>
<protein>
    <submittedName>
        <fullName evidence="5">3',5'-cyclic adenosine monophosphate phosphodiesterase CpdA</fullName>
        <ecNumber evidence="5">3.1.4.17</ecNumber>
    </submittedName>
</protein>
<dbReference type="OrthoDB" id="333971at2"/>
<sequence>MELFWDYRFKAIKTGITLLIFILLLQSCAIHQAQFGKEAAKTRTPNGIDTTKIAHTFYLIGDAGNGDLPLPQQTLELLNQKLASAHKNSTLLFLGDNIYPKGMPSDKEPEAKALAETKLNTQLALAKNFKGQTKFIPGNHDWYSGIKGLERQAQYITTKLNDKKSFLPQKNCAIESVKINSNLTMIVVDSQWFLEDWNQHPTFNESCDIKTREAFFEELEDLLNKNRDKKVILAMHHPLQTNGSHGGQFSLEKQLFPLEQKIPLPVIGSVINLLRKTSGISPQDIQNKQYTILTKRIKTLLQAHNNVVVVSGHDHNLQYIDHDNIKQIISGAGSKSEAARAIFPNDFSYGGNGYVTLFVYKDGRVTASFFGNEKGKEQLLFETTLFDSDEKSATIAPKDFPKTTTASIYTPKQTQKNGFYKFLFGTHYRKVYSTKITVPTVTLDTLYGGLRPKRAGGGHQSNSLQLIDKDGKEYVMRALKKSATRFLQAVAFKDQYVVTDFEDTYAEDFLFDFYTTSHPYTPFAVGNLADKIGVYHTNPKLFYIPKQKALKEFNANFGNELYMVEERPSDSQADNELFDNPDKIIATDELLHNLHKDEKYQVDEKAYIRARLFDMLIGDWDRHSDQWRWSAFKAGKNIIYKPIPKDRDQAFSMYDGALLSLLMNMPALRHMQTFNSSIRNVKWLNREPYPLDLALLRTATKEDWIEQAQYIQNHLSDREIEEGFASIPNEVKGKTINDIIKKLKVRMRDLPNYAKAYYEVLQKTVVIVGTNKKEQFSISFPSKNEVEVVVSRLKKDGPEWWYTKRFDAKTTKTIWIYGLDDDDVFEVNGKNKSGILLRLLGGQNNDSYTVTHGKNIMVYDFKSKPNTYNLDGKTKKVITDDYDTQYYNYEKPKYNAISGLPFGGYNPDDGVKLGLITSYTVNRFKQNPFTQKHILKANYFFATSGFELLYNAHFPKALGSWDLDVASKYTSPNFTINFFGYGNETINNDETFGMDYNRVRLRTLSITPSLKKIGRMGSEWNFATIIERITVEESTNRFINTPGVVNPEVFERQKFAGASASYSYENYDLPAFPSMGFGFSIKGTWKMNLEELNRNFTALETKINLNHRLDKKGKLVLATILKSKILFNDHYEFYQGATLGGDYDLRGFRNERFLGKRSFYQSSDIRWQLGKIKKSLLPLSYGLLGGFDYGRVWLPNESSNKWHQAFGGGLWLNGLNVLTARITYFKGRDEEARLSIGLGFGF</sequence>
<evidence type="ECO:0000313" key="5">
    <source>
        <dbReference type="EMBL" id="OAZ04432.1"/>
    </source>
</evidence>
<dbReference type="Proteomes" id="UP000093807">
    <property type="component" value="Unassembled WGS sequence"/>
</dbReference>
<comment type="caution">
    <text evidence="5">The sequence shown here is derived from an EMBL/GenBank/DDBJ whole genome shotgun (WGS) entry which is preliminary data.</text>
</comment>
<keyword evidence="6" id="KW-1185">Reference proteome</keyword>
<evidence type="ECO:0000313" key="6">
    <source>
        <dbReference type="Proteomes" id="UP000093807"/>
    </source>
</evidence>
<keyword evidence="1" id="KW-0732">Signal</keyword>
<dbReference type="EMBL" id="JMTM01000035">
    <property type="protein sequence ID" value="OAZ04432.1"/>
    <property type="molecule type" value="Genomic_DNA"/>
</dbReference>
<evidence type="ECO:0000256" key="1">
    <source>
        <dbReference type="ARBA" id="ARBA00022729"/>
    </source>
</evidence>
<evidence type="ECO:0000259" key="4">
    <source>
        <dbReference type="Pfam" id="PF03865"/>
    </source>
</evidence>
<evidence type="ECO:0000256" key="2">
    <source>
        <dbReference type="ARBA" id="ARBA00022801"/>
    </source>
</evidence>
<dbReference type="AlphaFoldDB" id="A0A199XSN5"/>
<dbReference type="SUPFAM" id="SSF56300">
    <property type="entry name" value="Metallo-dependent phosphatases"/>
    <property type="match status" value="1"/>
</dbReference>
<gene>
    <name evidence="5" type="primary">cpdA_1</name>
    <name evidence="5" type="ORF">FLB_14300</name>
</gene>
<feature type="domain" description="Calcineurin-like phosphoesterase" evidence="3">
    <location>
        <begin position="57"/>
        <end position="316"/>
    </location>
</feature>
<dbReference type="PATRIC" id="fig|29536.5.peg.1499"/>
<dbReference type="RefSeq" id="WP_064715231.1">
    <property type="nucleotide sequence ID" value="NZ_JMTM01000035.1"/>
</dbReference>
<organism evidence="5 6">
    <name type="scientific">Flavobacterium succinicans</name>
    <dbReference type="NCBI Taxonomy" id="29536"/>
    <lineage>
        <taxon>Bacteria</taxon>
        <taxon>Pseudomonadati</taxon>
        <taxon>Bacteroidota</taxon>
        <taxon>Flavobacteriia</taxon>
        <taxon>Flavobacteriales</taxon>
        <taxon>Flavobacteriaceae</taxon>
        <taxon>Flavobacterium</taxon>
    </lineage>
</organism>
<dbReference type="InterPro" id="IPR004843">
    <property type="entry name" value="Calcineurin-like_PHP"/>
</dbReference>
<name>A0A199XSN5_9FLAO</name>
<reference evidence="5 6" key="1">
    <citation type="submission" date="2016-06" db="EMBL/GenBank/DDBJ databases">
        <title>Draft genome sequence of Flavobacterium succinicans strain DD5b.</title>
        <authorList>
            <person name="Poehlein A."/>
            <person name="Daniel R."/>
            <person name="Simeonova D.D."/>
        </authorList>
    </citation>
    <scope>NUCLEOTIDE SEQUENCE [LARGE SCALE GENOMIC DNA]</scope>
    <source>
        <strain evidence="5 6">DD5b</strain>
    </source>
</reference>
<dbReference type="Pfam" id="PF00149">
    <property type="entry name" value="Metallophos"/>
    <property type="match status" value="1"/>
</dbReference>
<dbReference type="InterPro" id="IPR051558">
    <property type="entry name" value="Metallophosphoesterase_PAP"/>
</dbReference>
<proteinExistence type="predicted"/>
<dbReference type="InterPro" id="IPR029052">
    <property type="entry name" value="Metallo-depent_PP-like"/>
</dbReference>
<dbReference type="EC" id="3.1.4.17" evidence="5"/>